<keyword evidence="1" id="KW-0472">Membrane</keyword>
<keyword evidence="1" id="KW-1133">Transmembrane helix</keyword>
<evidence type="ECO:0000313" key="3">
    <source>
        <dbReference type="EMBL" id="TKI88772.1"/>
    </source>
</evidence>
<dbReference type="AlphaFoldDB" id="A0A4U3ALZ4"/>
<sequence length="40" mass="4475">RIYLGVHYPSDILAGWAAGGSWLVLCVIFHKAFIKKEPMS</sequence>
<gene>
    <name evidence="3" type="ORF">FC699_27380</name>
</gene>
<dbReference type="Gene3D" id="1.20.144.10">
    <property type="entry name" value="Phosphatidic acid phosphatase type 2/haloperoxidase"/>
    <property type="match status" value="1"/>
</dbReference>
<dbReference type="InterPro" id="IPR000326">
    <property type="entry name" value="PAP2/HPO"/>
</dbReference>
<evidence type="ECO:0000256" key="1">
    <source>
        <dbReference type="SAM" id="Phobius"/>
    </source>
</evidence>
<dbReference type="EMBL" id="SZON01002067">
    <property type="protein sequence ID" value="TKI88772.1"/>
    <property type="molecule type" value="Genomic_DNA"/>
</dbReference>
<proteinExistence type="predicted"/>
<dbReference type="SUPFAM" id="SSF48317">
    <property type="entry name" value="Acid phosphatase/Vanadium-dependent haloperoxidase"/>
    <property type="match status" value="1"/>
</dbReference>
<keyword evidence="1" id="KW-0812">Transmembrane</keyword>
<reference evidence="3 4" key="1">
    <citation type="journal article" date="2019" name="Environ. Microbiol.">
        <title>An active ?-lactamase is a part of an orchestrated cell wall stress resistance network of Bacillus subtilis and related rhizosphere species.</title>
        <authorList>
            <person name="Bucher T."/>
            <person name="Keren-Paz A."/>
            <person name="Hausser J."/>
            <person name="Olender T."/>
            <person name="Cytryn E."/>
            <person name="Kolodkin-Gal I."/>
        </authorList>
    </citation>
    <scope>NUCLEOTIDE SEQUENCE [LARGE SCALE GENOMIC DNA]</scope>
    <source>
        <strain evidence="3 4">I5</strain>
    </source>
</reference>
<protein>
    <submittedName>
        <fullName evidence="3">Phosphatase PAP2 family protein</fullName>
    </submittedName>
</protein>
<evidence type="ECO:0000313" key="4">
    <source>
        <dbReference type="Proteomes" id="UP000305222"/>
    </source>
</evidence>
<feature type="non-terminal residue" evidence="3">
    <location>
        <position position="1"/>
    </location>
</feature>
<dbReference type="InterPro" id="IPR036938">
    <property type="entry name" value="PAP2/HPO_sf"/>
</dbReference>
<feature type="domain" description="Phosphatidic acid phosphatase type 2/haloperoxidase" evidence="2">
    <location>
        <begin position="1"/>
        <end position="32"/>
    </location>
</feature>
<accession>A0A4U3ALZ4</accession>
<name>A0A4U3ALZ4_9BACI</name>
<organism evidence="3 4">
    <name type="scientific">Bacillus wiedmannii</name>
    <dbReference type="NCBI Taxonomy" id="1890302"/>
    <lineage>
        <taxon>Bacteria</taxon>
        <taxon>Bacillati</taxon>
        <taxon>Bacillota</taxon>
        <taxon>Bacilli</taxon>
        <taxon>Bacillales</taxon>
        <taxon>Bacillaceae</taxon>
        <taxon>Bacillus</taxon>
        <taxon>Bacillus cereus group</taxon>
    </lineage>
</organism>
<evidence type="ECO:0000259" key="2">
    <source>
        <dbReference type="Pfam" id="PF01569"/>
    </source>
</evidence>
<dbReference type="Pfam" id="PF01569">
    <property type="entry name" value="PAP2"/>
    <property type="match status" value="1"/>
</dbReference>
<feature type="transmembrane region" description="Helical" evidence="1">
    <location>
        <begin position="12"/>
        <end position="34"/>
    </location>
</feature>
<dbReference type="Proteomes" id="UP000305222">
    <property type="component" value="Unassembled WGS sequence"/>
</dbReference>
<comment type="caution">
    <text evidence="3">The sequence shown here is derived from an EMBL/GenBank/DDBJ whole genome shotgun (WGS) entry which is preliminary data.</text>
</comment>